<gene>
    <name evidence="5" type="ORF">ENN70_08580</name>
</gene>
<sequence>MIFRAVRVPFKSGRFAVILNEEDASELGVREGDRVRVRFGRAGVVATVQITREIIGKGFAGLTDLASRELGISDNVEVDIFPTPKPKSVELIKKKTRGEKLTQDEIRKIVVDITNNALSEVELTAFVISSMLRGMDFDEIEWLTRSMIETGERIEFERGTVVDKHSIGGVPGNKISLLIVPTVAAAGLLIPKTASRAITSASGTADTMEVLANVNLSVDEIKEITEKVGGVIAWGGATNIAPADDKIIRVEHPLSIDPRPQLLASVMAKKGSVGAKYVVMDIPVGEGAKIERIEVGRALANDFIELGRRIGLNVTAAITYGGQPVGRAIGPALEAREALQTMEDRRGPSSLVEKALGIAGILFEMTGIASNGYQHARKIFESGRTLEKFREIIAAQGGDENVRAEDIAVGDKTYTLTSSVEGAVVSVNNKSILKIARTAGAPKDKGAGVYVHKKRGEVVKAGEPLLTIYAEKEWKLDNAIEVASVETPIVVSGMVLEVHGKRGVLR</sequence>
<dbReference type="SUPFAM" id="SSF47648">
    <property type="entry name" value="Nucleoside phosphorylase/phosphoribosyltransferase N-terminal domain"/>
    <property type="match status" value="1"/>
</dbReference>
<dbReference type="Pfam" id="PF02885">
    <property type="entry name" value="Glycos_trans_3N"/>
    <property type="match status" value="1"/>
</dbReference>
<dbReference type="GO" id="GO:0016208">
    <property type="term" value="F:AMP binding"/>
    <property type="evidence" value="ECO:0007669"/>
    <property type="project" value="UniProtKB-UniRule"/>
</dbReference>
<feature type="active site" description="Proton donor" evidence="3">
    <location>
        <position position="257"/>
    </location>
</feature>
<feature type="binding site" evidence="3">
    <location>
        <position position="204"/>
    </location>
    <ligand>
        <name>AMP</name>
        <dbReference type="ChEBI" id="CHEBI:456215"/>
    </ligand>
</feature>
<evidence type="ECO:0000256" key="1">
    <source>
        <dbReference type="ARBA" id="ARBA00022676"/>
    </source>
</evidence>
<keyword evidence="1 3" id="KW-0328">Glycosyltransferase</keyword>
<dbReference type="InterPro" id="IPR036320">
    <property type="entry name" value="Glycosyl_Trfase_fam3_N_dom_sf"/>
</dbReference>
<comment type="catalytic activity">
    <reaction evidence="3">
        <text>AMP + phosphate = alpha-D-ribose 1,5-bisphosphate + adenine</text>
        <dbReference type="Rhea" id="RHEA:36975"/>
        <dbReference type="ChEBI" id="CHEBI:16708"/>
        <dbReference type="ChEBI" id="CHEBI:43474"/>
        <dbReference type="ChEBI" id="CHEBI:68688"/>
        <dbReference type="ChEBI" id="CHEBI:456215"/>
        <dbReference type="EC" id="2.4.2.57"/>
    </reaction>
</comment>
<dbReference type="NCBIfam" id="TIGR03327">
    <property type="entry name" value="AMP_phos"/>
    <property type="match status" value="1"/>
</dbReference>
<dbReference type="EC" id="2.4.2.57" evidence="3"/>
<evidence type="ECO:0000313" key="5">
    <source>
        <dbReference type="EMBL" id="HET22084.1"/>
    </source>
</evidence>
<feature type="domain" description="Pyrimidine nucleoside phosphorylase C-terminal" evidence="4">
    <location>
        <begin position="423"/>
        <end position="490"/>
    </location>
</feature>
<comment type="catalytic activity">
    <reaction evidence="3">
        <text>CMP + phosphate = cytosine + alpha-D-ribose 1,5-bisphosphate</text>
        <dbReference type="Rhea" id="RHEA:36987"/>
        <dbReference type="ChEBI" id="CHEBI:16040"/>
        <dbReference type="ChEBI" id="CHEBI:43474"/>
        <dbReference type="ChEBI" id="CHEBI:60377"/>
        <dbReference type="ChEBI" id="CHEBI:68688"/>
        <dbReference type="EC" id="2.4.2.57"/>
    </reaction>
</comment>
<organism evidence="5">
    <name type="scientific">Archaeoglobus fulgidus</name>
    <dbReference type="NCBI Taxonomy" id="2234"/>
    <lineage>
        <taxon>Archaea</taxon>
        <taxon>Methanobacteriati</taxon>
        <taxon>Methanobacteriota</taxon>
        <taxon>Archaeoglobi</taxon>
        <taxon>Archaeoglobales</taxon>
        <taxon>Archaeoglobaceae</taxon>
        <taxon>Archaeoglobus</taxon>
    </lineage>
</organism>
<dbReference type="PROSITE" id="PS00647">
    <property type="entry name" value="THYMID_PHOSPHORYLASE"/>
    <property type="match status" value="1"/>
</dbReference>
<comment type="caution">
    <text evidence="5">The sequence shown here is derived from an EMBL/GenBank/DDBJ whole genome shotgun (WGS) entry which is preliminary data.</text>
</comment>
<evidence type="ECO:0000259" key="4">
    <source>
        <dbReference type="SMART" id="SM00941"/>
    </source>
</evidence>
<dbReference type="SMART" id="SM00941">
    <property type="entry name" value="PYNP_C"/>
    <property type="match status" value="1"/>
</dbReference>
<dbReference type="GO" id="GO:0006196">
    <property type="term" value="P:AMP catabolic process"/>
    <property type="evidence" value="ECO:0007669"/>
    <property type="project" value="UniProtKB-UniRule"/>
</dbReference>
<dbReference type="CDD" id="cd02775">
    <property type="entry name" value="MopB_CT"/>
    <property type="match status" value="1"/>
</dbReference>
<dbReference type="InterPro" id="IPR017713">
    <property type="entry name" value="AMP_phosphorylase"/>
</dbReference>
<dbReference type="Gene3D" id="3.90.1170.30">
    <property type="entry name" value="Pyrimidine nucleoside phosphorylase-like, C-terminal domain"/>
    <property type="match status" value="1"/>
</dbReference>
<dbReference type="InterPro" id="IPR013466">
    <property type="entry name" value="Thymidine/AMP_Pase"/>
</dbReference>
<keyword evidence="2 3" id="KW-0808">Transferase</keyword>
<dbReference type="PANTHER" id="PTHR10515">
    <property type="entry name" value="THYMIDINE PHOSPHORYLASE"/>
    <property type="match status" value="1"/>
</dbReference>
<comment type="similarity">
    <text evidence="3">Belongs to the thymidine/pyrimidine-nucleoside phosphorylase family. Type 2 subfamily.</text>
</comment>
<dbReference type="SUPFAM" id="SSF52418">
    <property type="entry name" value="Nucleoside phosphorylase/phosphoribosyltransferase catalytic domain"/>
    <property type="match status" value="1"/>
</dbReference>
<feature type="binding site" evidence="3">
    <location>
        <position position="265"/>
    </location>
    <ligand>
        <name>AMP</name>
        <dbReference type="ChEBI" id="CHEBI:456215"/>
    </ligand>
</feature>
<dbReference type="InterPro" id="IPR000053">
    <property type="entry name" value="Thymidine/pyrmidine_PPase"/>
</dbReference>
<accession>A0A7C2S7Z2</accession>
<name>A0A7C2S7Z2_ARCFL</name>
<comment type="function">
    <text evidence="3">Catalyzes the conversion of AMP and phosphate to adenine and ribose 1,5-bisphosphate (R15P). Exhibits phosphorylase activity toward CMP and UMP in addition to AMP. Functions in an archaeal AMP degradation pathway, together with R15P isomerase and RubisCO.</text>
</comment>
<dbReference type="Gene3D" id="2.40.40.20">
    <property type="match status" value="1"/>
</dbReference>
<comment type="catalytic activity">
    <reaction evidence="3">
        <text>UMP + phosphate = alpha-D-ribose 1,5-bisphosphate + uracil</text>
        <dbReference type="Rhea" id="RHEA:36991"/>
        <dbReference type="ChEBI" id="CHEBI:17568"/>
        <dbReference type="ChEBI" id="CHEBI:43474"/>
        <dbReference type="ChEBI" id="CHEBI:57865"/>
        <dbReference type="ChEBI" id="CHEBI:68688"/>
        <dbReference type="EC" id="2.4.2.57"/>
    </reaction>
</comment>
<dbReference type="GO" id="GO:0004645">
    <property type="term" value="F:1,4-alpha-oligoglucan phosphorylase activity"/>
    <property type="evidence" value="ECO:0007669"/>
    <property type="project" value="InterPro"/>
</dbReference>
<protein>
    <recommendedName>
        <fullName evidence="3">AMP phosphorylase</fullName>
        <shortName evidence="3">AMPpase</shortName>
        <ecNumber evidence="3">2.4.2.57</ecNumber>
    </recommendedName>
    <alternativeName>
        <fullName evidence="3">Nucleoside monophosphate phosphorylase</fullName>
        <shortName evidence="3">NMP phosphorylase</shortName>
    </alternativeName>
</protein>
<proteinExistence type="inferred from homology"/>
<feature type="binding site" evidence="3">
    <location>
        <position position="289"/>
    </location>
    <ligand>
        <name>AMP</name>
        <dbReference type="ChEBI" id="CHEBI:456215"/>
    </ligand>
</feature>
<reference evidence="5" key="1">
    <citation type="journal article" date="2020" name="mSystems">
        <title>Genome- and Community-Level Interaction Insights into Carbon Utilization and Element Cycling Functions of Hydrothermarchaeota in Hydrothermal Sediment.</title>
        <authorList>
            <person name="Zhou Z."/>
            <person name="Liu Y."/>
            <person name="Xu W."/>
            <person name="Pan J."/>
            <person name="Luo Z.H."/>
            <person name="Li M."/>
        </authorList>
    </citation>
    <scope>NUCLEOTIDE SEQUENCE [LARGE SCALE GENOMIC DNA]</scope>
    <source>
        <strain evidence="5">SpSt-12</strain>
    </source>
</reference>
<evidence type="ECO:0000256" key="2">
    <source>
        <dbReference type="ARBA" id="ARBA00022679"/>
    </source>
</evidence>
<dbReference type="GO" id="GO:0046125">
    <property type="term" value="P:pyrimidine deoxyribonucleoside metabolic process"/>
    <property type="evidence" value="ECO:0007669"/>
    <property type="project" value="InterPro"/>
</dbReference>
<dbReference type="InterPro" id="IPR009010">
    <property type="entry name" value="Asp_de-COase-like_dom_sf"/>
</dbReference>
<dbReference type="GO" id="GO:0006206">
    <property type="term" value="P:pyrimidine nucleobase metabolic process"/>
    <property type="evidence" value="ECO:0007669"/>
    <property type="project" value="InterPro"/>
</dbReference>
<dbReference type="HAMAP" id="MF_02132">
    <property type="entry name" value="AMP_phosphorylase"/>
    <property type="match status" value="1"/>
</dbReference>
<dbReference type="Gene3D" id="1.20.970.50">
    <property type="match status" value="1"/>
</dbReference>
<dbReference type="Pfam" id="PF07831">
    <property type="entry name" value="PYNP_C"/>
    <property type="match status" value="1"/>
</dbReference>
<dbReference type="InterPro" id="IPR013102">
    <property type="entry name" value="PYNP_C"/>
</dbReference>
<feature type="binding site" evidence="3">
    <location>
        <begin position="195"/>
        <end position="200"/>
    </location>
    <ligand>
        <name>AMP</name>
        <dbReference type="ChEBI" id="CHEBI:456215"/>
    </ligand>
</feature>
<dbReference type="NCBIfam" id="NF003338">
    <property type="entry name" value="PRK04350.1"/>
    <property type="match status" value="1"/>
</dbReference>
<feature type="binding site" evidence="3">
    <location>
        <position position="169"/>
    </location>
    <ligand>
        <name>AMP</name>
        <dbReference type="ChEBI" id="CHEBI:456215"/>
    </ligand>
</feature>
<dbReference type="Pfam" id="PF00591">
    <property type="entry name" value="Glycos_transf_3"/>
    <property type="match status" value="1"/>
</dbReference>
<dbReference type="InterPro" id="IPR000312">
    <property type="entry name" value="Glycosyl_Trfase_fam3"/>
</dbReference>
<dbReference type="InterPro" id="IPR035902">
    <property type="entry name" value="Nuc_phospho_transferase"/>
</dbReference>
<dbReference type="PIRSF" id="PIRSF000478">
    <property type="entry name" value="TP_PyNP"/>
    <property type="match status" value="1"/>
</dbReference>
<dbReference type="InterPro" id="IPR017459">
    <property type="entry name" value="Glycosyl_Trfase_fam3_N_dom"/>
</dbReference>
<dbReference type="InterPro" id="IPR036566">
    <property type="entry name" value="PYNP-like_C_sf"/>
</dbReference>
<evidence type="ECO:0000256" key="3">
    <source>
        <dbReference type="HAMAP-Rule" id="MF_02132"/>
    </source>
</evidence>
<dbReference type="GO" id="GO:0005829">
    <property type="term" value="C:cytosol"/>
    <property type="evidence" value="ECO:0007669"/>
    <property type="project" value="TreeGrafter"/>
</dbReference>
<dbReference type="EMBL" id="DSCQ01000111">
    <property type="protein sequence ID" value="HET22084.1"/>
    <property type="molecule type" value="Genomic_DNA"/>
</dbReference>
<dbReference type="GO" id="GO:0016763">
    <property type="term" value="F:pentosyltransferase activity"/>
    <property type="evidence" value="ECO:0007669"/>
    <property type="project" value="UniProtKB-UniRule"/>
</dbReference>
<dbReference type="Gene3D" id="3.40.1030.10">
    <property type="entry name" value="Nucleoside phosphorylase/phosphoribosyltransferase catalytic domain"/>
    <property type="match status" value="1"/>
</dbReference>
<dbReference type="NCBIfam" id="TIGR02645">
    <property type="entry name" value="ARCH_P_rylase"/>
    <property type="match status" value="1"/>
</dbReference>
<dbReference type="InterPro" id="IPR017872">
    <property type="entry name" value="Pyrmidine_PPase_CS"/>
</dbReference>
<dbReference type="SUPFAM" id="SSF50692">
    <property type="entry name" value="ADC-like"/>
    <property type="match status" value="1"/>
</dbReference>
<dbReference type="SUPFAM" id="SSF54680">
    <property type="entry name" value="Pyrimidine nucleoside phosphorylase C-terminal domain"/>
    <property type="match status" value="1"/>
</dbReference>
<dbReference type="PANTHER" id="PTHR10515:SF0">
    <property type="entry name" value="THYMIDINE PHOSPHORYLASE"/>
    <property type="match status" value="1"/>
</dbReference>
<dbReference type="AlphaFoldDB" id="A0A7C2S7Z2"/>